<evidence type="ECO:0000256" key="1">
    <source>
        <dbReference type="SAM" id="SignalP"/>
    </source>
</evidence>
<name>A0A1G9QIF8_9FIRM</name>
<gene>
    <name evidence="2" type="ORF">SAMN05660299_00253</name>
</gene>
<evidence type="ECO:0000313" key="3">
    <source>
        <dbReference type="Proteomes" id="UP000199309"/>
    </source>
</evidence>
<accession>A0A1G9QIF8</accession>
<organism evidence="2 3">
    <name type="scientific">Megasphaera paucivorans</name>
    <dbReference type="NCBI Taxonomy" id="349095"/>
    <lineage>
        <taxon>Bacteria</taxon>
        <taxon>Bacillati</taxon>
        <taxon>Bacillota</taxon>
        <taxon>Negativicutes</taxon>
        <taxon>Veillonellales</taxon>
        <taxon>Veillonellaceae</taxon>
        <taxon>Megasphaera</taxon>
    </lineage>
</organism>
<sequence>MKLKKAGILLAVGLTILGTSMVSVYAATITPAGSASTAQAFLYDQYPLIGVGDASEYYLDPSSCYVSNADSSVSALGCTIYSAAKGNDGNVPMDDLEKYTVLFTTYTSVYDRVVNVNSVINSKGQNVTKDMVTNNAAFFDSLFWKVVAITGPTDVWKTNNAGSGEAVTAE</sequence>
<dbReference type="AlphaFoldDB" id="A0A1G9QIF8"/>
<dbReference type="EMBL" id="FNHQ01000001">
    <property type="protein sequence ID" value="SDM10834.1"/>
    <property type="molecule type" value="Genomic_DNA"/>
</dbReference>
<feature type="chain" id="PRO_5011552341" evidence="1">
    <location>
        <begin position="27"/>
        <end position="170"/>
    </location>
</feature>
<proteinExistence type="predicted"/>
<keyword evidence="3" id="KW-1185">Reference proteome</keyword>
<protein>
    <submittedName>
        <fullName evidence="2">Uncharacterized protein</fullName>
    </submittedName>
</protein>
<keyword evidence="1" id="KW-0732">Signal</keyword>
<reference evidence="2 3" key="1">
    <citation type="submission" date="2016-10" db="EMBL/GenBank/DDBJ databases">
        <authorList>
            <person name="de Groot N.N."/>
        </authorList>
    </citation>
    <scope>NUCLEOTIDE SEQUENCE [LARGE SCALE GENOMIC DNA]</scope>
    <source>
        <strain evidence="2 3">DSM 16981</strain>
    </source>
</reference>
<feature type="signal peptide" evidence="1">
    <location>
        <begin position="1"/>
        <end position="26"/>
    </location>
</feature>
<dbReference type="Proteomes" id="UP000199309">
    <property type="component" value="Unassembled WGS sequence"/>
</dbReference>
<evidence type="ECO:0000313" key="2">
    <source>
        <dbReference type="EMBL" id="SDM10834.1"/>
    </source>
</evidence>